<keyword evidence="2" id="KW-1003">Cell membrane</keyword>
<dbReference type="PANTHER" id="PTHR30482">
    <property type="entry name" value="HIGH-AFFINITY BRANCHED-CHAIN AMINO ACID TRANSPORT SYSTEM PERMEASE"/>
    <property type="match status" value="1"/>
</dbReference>
<feature type="transmembrane region" description="Helical" evidence="6">
    <location>
        <begin position="287"/>
        <end position="306"/>
    </location>
</feature>
<accession>A0ABP4J882</accession>
<keyword evidence="5 6" id="KW-0472">Membrane</keyword>
<dbReference type="Pfam" id="PF02653">
    <property type="entry name" value="BPD_transp_2"/>
    <property type="match status" value="1"/>
</dbReference>
<keyword evidence="3 6" id="KW-0812">Transmembrane</keyword>
<sequence length="645" mass="67247">MTTTSSTETTPVIPLPGRTAALLTGLGALAVTGSALMPWTWTSDFPGDLTYYGSPAGLQWLALTSGLVTLLLLLATQGVPGLRWAAPRHSHNAVLFAATGALAVGWFSVLSIATDLGGLAHLEPGGWVLAAGSLLTVAGALGLPLDRRTAVPLRVLDRRLFLLVPAAPVVWFATHAIPEDKPVAPVLTALAGGLAIATGAVLLVQLGHLANTWLRLGTVHRPLPAPRELPSWVEIGLIVVAFAIGLFAITFGIDTEYGELFTGYLLLAASVITALGRSGLIARLRALTVKYQAVTTGAAFAAAASFPFTQTSDQYTSVATNILIFATVALGLNIVVGLAGLLDLGYVAFLGVGAYSAALVSGSPASPIHVQFPFWAAVLTGAVVSMVFGVVIGAPTLRLRGDYLAIVTLGFGEIFRITMLNLNGTTGPKVTNGSNGIPRIPDLKILGWDLGKPTTVFGVELGRFSNYYLLMLLVTAFVVLVFARVGNSRIGRAWVAIREDETAAEAMGINGFRLKLLAFALGACLAGLAGTVQAHVSYTVTPDQYTFAEALPPNSAFLLAAVILGGMGTISGPLAGATLLFLIPKKLEFLADYQLLAFGIALIVLMRVRPEGLIPNRRRQLEFHEAAAIPAQPTGDGVALSKAGA</sequence>
<feature type="transmembrane region" description="Helical" evidence="6">
    <location>
        <begin position="372"/>
        <end position="391"/>
    </location>
</feature>
<dbReference type="Proteomes" id="UP001499863">
    <property type="component" value="Unassembled WGS sequence"/>
</dbReference>
<comment type="caution">
    <text evidence="7">The sequence shown here is derived from an EMBL/GenBank/DDBJ whole genome shotgun (WGS) entry which is preliminary data.</text>
</comment>
<feature type="transmembrane region" description="Helical" evidence="6">
    <location>
        <begin position="183"/>
        <end position="210"/>
    </location>
</feature>
<evidence type="ECO:0000313" key="8">
    <source>
        <dbReference type="Proteomes" id="UP001499863"/>
    </source>
</evidence>
<dbReference type="InterPro" id="IPR001851">
    <property type="entry name" value="ABC_transp_permease"/>
</dbReference>
<dbReference type="InterPro" id="IPR043428">
    <property type="entry name" value="LivM-like"/>
</dbReference>
<feature type="transmembrane region" description="Helical" evidence="6">
    <location>
        <begin position="467"/>
        <end position="485"/>
    </location>
</feature>
<feature type="transmembrane region" description="Helical" evidence="6">
    <location>
        <begin position="231"/>
        <end position="251"/>
    </location>
</feature>
<feature type="transmembrane region" description="Helical" evidence="6">
    <location>
        <begin position="516"/>
        <end position="536"/>
    </location>
</feature>
<feature type="transmembrane region" description="Helical" evidence="6">
    <location>
        <begin position="257"/>
        <end position="275"/>
    </location>
</feature>
<feature type="transmembrane region" description="Helical" evidence="6">
    <location>
        <begin position="590"/>
        <end position="608"/>
    </location>
</feature>
<evidence type="ECO:0000256" key="1">
    <source>
        <dbReference type="ARBA" id="ARBA00004651"/>
    </source>
</evidence>
<name>A0ABP4J882_9ACTN</name>
<feature type="transmembrane region" description="Helical" evidence="6">
    <location>
        <begin position="60"/>
        <end position="82"/>
    </location>
</feature>
<dbReference type="PANTHER" id="PTHR30482:SF10">
    <property type="entry name" value="HIGH-AFFINITY BRANCHED-CHAIN AMINO ACID TRANSPORT PROTEIN BRAE"/>
    <property type="match status" value="1"/>
</dbReference>
<dbReference type="RefSeq" id="WP_344342966.1">
    <property type="nucleotide sequence ID" value="NZ_BAAAKJ010000345.1"/>
</dbReference>
<dbReference type="EMBL" id="BAAAKJ010000345">
    <property type="protein sequence ID" value="GAA1408752.1"/>
    <property type="molecule type" value="Genomic_DNA"/>
</dbReference>
<feature type="transmembrane region" description="Helical" evidence="6">
    <location>
        <begin position="20"/>
        <end position="40"/>
    </location>
</feature>
<protein>
    <submittedName>
        <fullName evidence="7">Branched-chain amino acid ABC transporter permease</fullName>
    </submittedName>
</protein>
<evidence type="ECO:0000256" key="5">
    <source>
        <dbReference type="ARBA" id="ARBA00023136"/>
    </source>
</evidence>
<feature type="transmembrane region" description="Helical" evidence="6">
    <location>
        <begin position="318"/>
        <end position="339"/>
    </location>
</feature>
<feature type="transmembrane region" description="Helical" evidence="6">
    <location>
        <begin position="94"/>
        <end position="113"/>
    </location>
</feature>
<evidence type="ECO:0000313" key="7">
    <source>
        <dbReference type="EMBL" id="GAA1408752.1"/>
    </source>
</evidence>
<organism evidence="7 8">
    <name type="scientific">Kitasatospora putterlickiae</name>
    <dbReference type="NCBI Taxonomy" id="221725"/>
    <lineage>
        <taxon>Bacteria</taxon>
        <taxon>Bacillati</taxon>
        <taxon>Actinomycetota</taxon>
        <taxon>Actinomycetes</taxon>
        <taxon>Kitasatosporales</taxon>
        <taxon>Streptomycetaceae</taxon>
        <taxon>Kitasatospora</taxon>
    </lineage>
</organism>
<keyword evidence="4 6" id="KW-1133">Transmembrane helix</keyword>
<feature type="transmembrane region" description="Helical" evidence="6">
    <location>
        <begin position="160"/>
        <end position="177"/>
    </location>
</feature>
<proteinExistence type="predicted"/>
<reference evidence="8" key="1">
    <citation type="journal article" date="2019" name="Int. J. Syst. Evol. Microbiol.">
        <title>The Global Catalogue of Microorganisms (GCM) 10K type strain sequencing project: providing services to taxonomists for standard genome sequencing and annotation.</title>
        <authorList>
            <consortium name="The Broad Institute Genomics Platform"/>
            <consortium name="The Broad Institute Genome Sequencing Center for Infectious Disease"/>
            <person name="Wu L."/>
            <person name="Ma J."/>
        </authorList>
    </citation>
    <scope>NUCLEOTIDE SEQUENCE [LARGE SCALE GENOMIC DNA]</scope>
    <source>
        <strain evidence="8">JCM 12393</strain>
    </source>
</reference>
<evidence type="ECO:0000256" key="3">
    <source>
        <dbReference type="ARBA" id="ARBA00022692"/>
    </source>
</evidence>
<feature type="transmembrane region" description="Helical" evidence="6">
    <location>
        <begin position="403"/>
        <end position="422"/>
    </location>
</feature>
<feature type="transmembrane region" description="Helical" evidence="6">
    <location>
        <begin position="556"/>
        <end position="583"/>
    </location>
</feature>
<keyword evidence="8" id="KW-1185">Reference proteome</keyword>
<dbReference type="CDD" id="cd06581">
    <property type="entry name" value="TM_PBP1_LivM_like"/>
    <property type="match status" value="1"/>
</dbReference>
<evidence type="ECO:0000256" key="6">
    <source>
        <dbReference type="SAM" id="Phobius"/>
    </source>
</evidence>
<comment type="subcellular location">
    <subcellularLocation>
        <location evidence="1">Cell membrane</location>
        <topology evidence="1">Multi-pass membrane protein</topology>
    </subcellularLocation>
</comment>
<evidence type="ECO:0000256" key="2">
    <source>
        <dbReference type="ARBA" id="ARBA00022475"/>
    </source>
</evidence>
<evidence type="ECO:0000256" key="4">
    <source>
        <dbReference type="ARBA" id="ARBA00022989"/>
    </source>
</evidence>
<feature type="transmembrane region" description="Helical" evidence="6">
    <location>
        <begin position="125"/>
        <end position="145"/>
    </location>
</feature>
<feature type="transmembrane region" description="Helical" evidence="6">
    <location>
        <begin position="346"/>
        <end position="366"/>
    </location>
</feature>
<gene>
    <name evidence="7" type="ORF">GCM10009639_58860</name>
</gene>